<keyword evidence="4 7" id="KW-0256">Endoplasmic reticulum</keyword>
<dbReference type="Gene3D" id="1.25.40.1030">
    <property type="match status" value="1"/>
</dbReference>
<feature type="region of interest" description="Disordered" evidence="8">
    <location>
        <begin position="1408"/>
        <end position="1475"/>
    </location>
</feature>
<comment type="similarity">
    <text evidence="2 7">Belongs to the SEC16 family.</text>
</comment>
<feature type="region of interest" description="Disordered" evidence="8">
    <location>
        <begin position="1494"/>
        <end position="1621"/>
    </location>
</feature>
<feature type="compositionally biased region" description="Polar residues" evidence="8">
    <location>
        <begin position="1424"/>
        <end position="1440"/>
    </location>
</feature>
<evidence type="ECO:0000256" key="6">
    <source>
        <dbReference type="ARBA" id="ARBA00024687"/>
    </source>
</evidence>
<protein>
    <recommendedName>
        <fullName evidence="7">Protein transport protein sec16</fullName>
    </recommendedName>
</protein>
<dbReference type="GO" id="GO:0005789">
    <property type="term" value="C:endoplasmic reticulum membrane"/>
    <property type="evidence" value="ECO:0007669"/>
    <property type="project" value="UniProtKB-SubCell"/>
</dbReference>
<feature type="compositionally biased region" description="Polar residues" evidence="8">
    <location>
        <begin position="547"/>
        <end position="564"/>
    </location>
</feature>
<accession>A0AAD4MAH8</accession>
<keyword evidence="7" id="KW-0653">Protein transport</keyword>
<dbReference type="CDD" id="cd09233">
    <property type="entry name" value="ACE1-Sec16-like"/>
    <property type="match status" value="1"/>
</dbReference>
<feature type="compositionally biased region" description="Pro residues" evidence="8">
    <location>
        <begin position="1581"/>
        <end position="1596"/>
    </location>
</feature>
<feature type="domain" description="Sec16 central conserved" evidence="10">
    <location>
        <begin position="671"/>
        <end position="804"/>
    </location>
</feature>
<evidence type="ECO:0000256" key="5">
    <source>
        <dbReference type="ARBA" id="ARBA00022892"/>
    </source>
</evidence>
<keyword evidence="5 7" id="KW-0931">ER-Golgi transport</keyword>
<feature type="compositionally biased region" description="Low complexity" evidence="8">
    <location>
        <begin position="587"/>
        <end position="600"/>
    </location>
</feature>
<feature type="region of interest" description="Disordered" evidence="8">
    <location>
        <begin position="149"/>
        <end position="202"/>
    </location>
</feature>
<comment type="caution">
    <text evidence="11">The sequence shown here is derived from an EMBL/GenBank/DDBJ whole genome shotgun (WGS) entry which is preliminary data.</text>
</comment>
<feature type="compositionally biased region" description="Polar residues" evidence="8">
    <location>
        <begin position="1348"/>
        <end position="1364"/>
    </location>
</feature>
<feature type="region of interest" description="Disordered" evidence="8">
    <location>
        <begin position="1342"/>
        <end position="1392"/>
    </location>
</feature>
<keyword evidence="3 7" id="KW-0813">Transport</keyword>
<feature type="compositionally biased region" description="Low complexity" evidence="8">
    <location>
        <begin position="507"/>
        <end position="516"/>
    </location>
</feature>
<evidence type="ECO:0000259" key="9">
    <source>
        <dbReference type="Pfam" id="PF12931"/>
    </source>
</evidence>
<organism evidence="11 12">
    <name type="scientific">Multifurca ochricompacta</name>
    <dbReference type="NCBI Taxonomy" id="376703"/>
    <lineage>
        <taxon>Eukaryota</taxon>
        <taxon>Fungi</taxon>
        <taxon>Dikarya</taxon>
        <taxon>Basidiomycota</taxon>
        <taxon>Agaricomycotina</taxon>
        <taxon>Agaricomycetes</taxon>
        <taxon>Russulales</taxon>
        <taxon>Russulaceae</taxon>
        <taxon>Multifurca</taxon>
    </lineage>
</organism>
<feature type="domain" description="Sec16 Sec23-binding" evidence="9">
    <location>
        <begin position="877"/>
        <end position="1211"/>
    </location>
</feature>
<feature type="compositionally biased region" description="Polar residues" evidence="8">
    <location>
        <begin position="228"/>
        <end position="251"/>
    </location>
</feature>
<dbReference type="GO" id="GO:0016192">
    <property type="term" value="P:vesicle-mediated transport"/>
    <property type="evidence" value="ECO:0007669"/>
    <property type="project" value="UniProtKB-KW"/>
</dbReference>
<dbReference type="Proteomes" id="UP001203297">
    <property type="component" value="Unassembled WGS sequence"/>
</dbReference>
<evidence type="ECO:0000256" key="8">
    <source>
        <dbReference type="SAM" id="MobiDB-lite"/>
    </source>
</evidence>
<keyword evidence="12" id="KW-1185">Reference proteome</keyword>
<evidence type="ECO:0000313" key="11">
    <source>
        <dbReference type="EMBL" id="KAI0306558.1"/>
    </source>
</evidence>
<reference evidence="11" key="1">
    <citation type="journal article" date="2022" name="New Phytol.">
        <title>Evolutionary transition to the ectomycorrhizal habit in the genomes of a hyperdiverse lineage of mushroom-forming fungi.</title>
        <authorList>
            <person name="Looney B."/>
            <person name="Miyauchi S."/>
            <person name="Morin E."/>
            <person name="Drula E."/>
            <person name="Courty P.E."/>
            <person name="Kohler A."/>
            <person name="Kuo A."/>
            <person name="LaButti K."/>
            <person name="Pangilinan J."/>
            <person name="Lipzen A."/>
            <person name="Riley R."/>
            <person name="Andreopoulos W."/>
            <person name="He G."/>
            <person name="Johnson J."/>
            <person name="Nolan M."/>
            <person name="Tritt A."/>
            <person name="Barry K.W."/>
            <person name="Grigoriev I.V."/>
            <person name="Nagy L.G."/>
            <person name="Hibbett D."/>
            <person name="Henrissat B."/>
            <person name="Matheny P.B."/>
            <person name="Labbe J."/>
            <person name="Martin F.M."/>
        </authorList>
    </citation>
    <scope>NUCLEOTIDE SEQUENCE</scope>
    <source>
        <strain evidence="11">BPL690</strain>
    </source>
</reference>
<dbReference type="InterPro" id="IPR024298">
    <property type="entry name" value="Sec16_Sec23-bd"/>
</dbReference>
<dbReference type="GO" id="GO:0006914">
    <property type="term" value="P:autophagy"/>
    <property type="evidence" value="ECO:0007669"/>
    <property type="project" value="UniProtKB-KW"/>
</dbReference>
<keyword evidence="7" id="KW-0472">Membrane</keyword>
<evidence type="ECO:0000313" key="12">
    <source>
        <dbReference type="Proteomes" id="UP001203297"/>
    </source>
</evidence>
<dbReference type="GO" id="GO:0012507">
    <property type="term" value="C:ER to Golgi transport vesicle membrane"/>
    <property type="evidence" value="ECO:0007669"/>
    <property type="project" value="TreeGrafter"/>
</dbReference>
<evidence type="ECO:0000256" key="3">
    <source>
        <dbReference type="ARBA" id="ARBA00022448"/>
    </source>
</evidence>
<feature type="region of interest" description="Disordered" evidence="8">
    <location>
        <begin position="1"/>
        <end position="112"/>
    </location>
</feature>
<dbReference type="GO" id="GO:0015031">
    <property type="term" value="P:protein transport"/>
    <property type="evidence" value="ECO:0007669"/>
    <property type="project" value="UniProtKB-KW"/>
</dbReference>
<feature type="compositionally biased region" description="Low complexity" evidence="8">
    <location>
        <begin position="1446"/>
        <end position="1458"/>
    </location>
</feature>
<evidence type="ECO:0000256" key="2">
    <source>
        <dbReference type="ARBA" id="ARBA00005927"/>
    </source>
</evidence>
<dbReference type="InterPro" id="IPR024340">
    <property type="entry name" value="Sec16_CCD"/>
</dbReference>
<sequence length="1621" mass="173192">MEEAASLFGPADTTSDPFGSIVAHGGDDLTESTTLLSNEPPPLGERELNPGSDWLSVPSSHHQAHDSLHPEYDWRSGDNDSSGHPNSQSHYGVSTPRGLTNRQQWNSRGSENSQYMASYDVDDAHQVQQQYEPSIEQASLERPLVLQSSNGLLDDDPSSALHARDAHAQPVSDPYRPGAYLPSNGGDPHVYSKPSVSSPLDHTTAYSAYQPVTNNGLSVLQSGYQPYSAPSSSLPPQTVHTSIGSKDSTLDPSRVAALYRPKTSNAYDPPIPPPKPSRHFSGASGSSRMLSPVGATQAYTAQEARHVGYNSNAGSLPSVDRFTSQAHVPPLLPAMHPPSTAHLVNEVSPPQRVPHSRIVPGSSSHSGHFVGRSPYSISPESESLHSRRNTFDRGYPHGVPSINSVSENLLTNRPGYPVAVSRENETYPLRQVEGPYGVTERGHGADIPMSTNQHDYPETEGGFIHHRTTNSSDSLEASRSPPVPMLPASQELSSYTSALERTQSPGSSSVRSIQSLRSRDLVSPPPSDLAAGFASDVPVSDEPVFAGTSTESRPVTSRVSSPASIRSWKSPYVPRAAAMTTRDRSTSESSLLSSHSSVASDPYAPSRRSQNPPEASLSASLHQSSRMPLHDTDRSHGQTLVFPVQTHAPYAPSPSLLGSNDPLGRTSSRASVVSFGFGGKLVLCFHGSNTLNTGFDIALSSRQTTGIQMRPLHAVIPESALDHISTSFPGPLFGDPGSPTGLVRAAAATQSKNNKAKAIKYIEERAEEIFRGLGYLSPRSPERRQAEGKHVLVKLLKVLLEHDGHLSGSPQVEASVRAILVPRIGDASTLEQSTTSPKMSLYGIDGAAVPSLGLSTFDTHDRVLSVQTVRSSALDKIQEHLARGERRAAYHYALDERLWAHAMIIASSIDRESWKEVVNEFIRTELSSQIVTDAPGSIHRDTTSIGTGREPLKVAYSLYSGQGAASIQALVPLMPLSKSGEMLQIPPVSHVTPISPSFPSHATTVPVPEDVLDRWPDTAAMLIPGPSISECSAALLALGDCLLANHWAEAAHACYLLAPQSAVLGTIGSPGRVTLIGSRGPANFHVSDDAIVLSEIVEFALSLASPSKSQDPFNGLPHLQAYKLVRAASLAEMGYIVAATRYCEAITTCLGRVHTVSHPELSEQLKELSDRLVGAPHLDKTGSWISGKMARPSLDSFGNWLGGRLTELVAGGDESPTANGDTTPHENKAFAGPFSHYSTISSSTTSKASSPQPTIVNHNVLADVESKFPRRTGSAQAIRLNPQVQIDRASSAMEYRPTHRNSSPAPRIASANAATTHFSRVGLNHSGYPQANTTYSVYQRPEDELSSPDLNTGTWWGSSSAEDSTTATPTVTTFPNDRPSPQSGFVSLMDAPPMPAIPASAFVIHDDDGDLGLGNSSGKRKAQSNDSGTSDNSVPDTKTVQAIARSQSESKPSQQSSSWFGRWWNREGSSGPVKATLGEESSFVYDKELKRWVNKKADAKTPHPAVPPPPPRAQTTSPGHPTLRISNGTSLPPPPARVASAIDLTASPPKRAVPRPRSTLALTGEETTNNVPSPSSRTTDSPPPGPSGSPTPPPSRPRSQAAKRNLRSRYVDVFQQPTVES</sequence>
<comment type="function">
    <text evidence="6 7">Involved in the initiation of assembly of the COPII coat required for the formation of transport vesicles from the endoplasmic reticulum (ER) and the selection of cargo molecules. Also involved in autophagy.</text>
</comment>
<proteinExistence type="inferred from homology"/>
<evidence type="ECO:0000256" key="7">
    <source>
        <dbReference type="RuleBase" id="RU364101"/>
    </source>
</evidence>
<dbReference type="EMBL" id="WTXG01000003">
    <property type="protein sequence ID" value="KAI0306558.1"/>
    <property type="molecule type" value="Genomic_DNA"/>
</dbReference>
<feature type="region of interest" description="Disordered" evidence="8">
    <location>
        <begin position="458"/>
        <end position="634"/>
    </location>
</feature>
<dbReference type="Pfam" id="PF12931">
    <property type="entry name" value="TPR_Sec16"/>
    <property type="match status" value="1"/>
</dbReference>
<evidence type="ECO:0000259" key="10">
    <source>
        <dbReference type="Pfam" id="PF12932"/>
    </source>
</evidence>
<feature type="region of interest" description="Disordered" evidence="8">
    <location>
        <begin position="228"/>
        <end position="289"/>
    </location>
</feature>
<dbReference type="PANTHER" id="PTHR13402:SF6">
    <property type="entry name" value="SECRETORY 16, ISOFORM I"/>
    <property type="match status" value="1"/>
</dbReference>
<feature type="compositionally biased region" description="Polar residues" evidence="8">
    <location>
        <begin position="79"/>
        <end position="112"/>
    </location>
</feature>
<dbReference type="Pfam" id="PF12932">
    <property type="entry name" value="Sec16"/>
    <property type="match status" value="1"/>
</dbReference>
<feature type="compositionally biased region" description="Polar residues" evidence="8">
    <location>
        <begin position="607"/>
        <end position="626"/>
    </location>
</feature>
<gene>
    <name evidence="11" type="ORF">B0F90DRAFT_1690919</name>
</gene>
<feature type="compositionally biased region" description="Basic and acidic residues" evidence="8">
    <location>
        <begin position="63"/>
        <end position="78"/>
    </location>
</feature>
<name>A0AAD4MAH8_9AGAM</name>
<dbReference type="GO" id="GO:0007030">
    <property type="term" value="P:Golgi organization"/>
    <property type="evidence" value="ECO:0007669"/>
    <property type="project" value="TreeGrafter"/>
</dbReference>
<evidence type="ECO:0000256" key="4">
    <source>
        <dbReference type="ARBA" id="ARBA00022824"/>
    </source>
</evidence>
<dbReference type="GO" id="GO:0070973">
    <property type="term" value="P:protein localization to endoplasmic reticulum exit site"/>
    <property type="evidence" value="ECO:0007669"/>
    <property type="project" value="TreeGrafter"/>
</dbReference>
<dbReference type="PANTHER" id="PTHR13402">
    <property type="entry name" value="RGPR-RELATED"/>
    <property type="match status" value="1"/>
</dbReference>
<feature type="compositionally biased region" description="Polar residues" evidence="8">
    <location>
        <begin position="490"/>
        <end position="506"/>
    </location>
</feature>
<dbReference type="GO" id="GO:0070971">
    <property type="term" value="C:endoplasmic reticulum exit site"/>
    <property type="evidence" value="ECO:0007669"/>
    <property type="project" value="TreeGrafter"/>
</dbReference>
<keyword evidence="7" id="KW-0072">Autophagy</keyword>
<evidence type="ECO:0000256" key="1">
    <source>
        <dbReference type="ARBA" id="ARBA00004397"/>
    </source>
</evidence>
<comment type="subcellular location">
    <subcellularLocation>
        <location evidence="1">Endoplasmic reticulum membrane</location>
        <topology evidence="1">Peripheral membrane protein</topology>
        <orientation evidence="1">Cytoplasmic side</orientation>
    </subcellularLocation>
</comment>